<dbReference type="GO" id="GO:0016042">
    <property type="term" value="P:lipid catabolic process"/>
    <property type="evidence" value="ECO:0007669"/>
    <property type="project" value="UniProtKB-ARBA"/>
</dbReference>
<evidence type="ECO:0000313" key="9">
    <source>
        <dbReference type="Proteomes" id="UP000271573"/>
    </source>
</evidence>
<dbReference type="Pfam" id="PF18564">
    <property type="entry name" value="Glyco_hydro_5_C"/>
    <property type="match status" value="1"/>
</dbReference>
<feature type="domain" description="Glycoside hydrolase family 5" evidence="6">
    <location>
        <begin position="70"/>
        <end position="361"/>
    </location>
</feature>
<dbReference type="GO" id="GO:0000272">
    <property type="term" value="P:polysaccharide catabolic process"/>
    <property type="evidence" value="ECO:0007669"/>
    <property type="project" value="InterPro"/>
</dbReference>
<dbReference type="InterPro" id="IPR017853">
    <property type="entry name" value="GH"/>
</dbReference>
<dbReference type="OrthoDB" id="4771662at2"/>
<dbReference type="GO" id="GO:0004553">
    <property type="term" value="F:hydrolase activity, hydrolyzing O-glycosyl compounds"/>
    <property type="evidence" value="ECO:0007669"/>
    <property type="project" value="InterPro"/>
</dbReference>
<dbReference type="PANTHER" id="PTHR31308">
    <property type="match status" value="1"/>
</dbReference>
<reference evidence="8 9" key="1">
    <citation type="submission" date="2018-11" db="EMBL/GenBank/DDBJ databases">
        <title>Complete genome sequence of Nocardioides baekrokdamisoli strain KCTC 39748.</title>
        <authorList>
            <person name="Kang S.W."/>
            <person name="Lee K.C."/>
            <person name="Kim K.K."/>
            <person name="Kim J.S."/>
            <person name="Kim D.S."/>
            <person name="Ko S.H."/>
            <person name="Yang S.H."/>
            <person name="Shin Y.K."/>
            <person name="Lee J.S."/>
        </authorList>
    </citation>
    <scope>NUCLEOTIDE SEQUENCE [LARGE SCALE GENOMIC DNA]</scope>
    <source>
        <strain evidence="8 9">KCTC 39748</strain>
    </source>
</reference>
<dbReference type="KEGG" id="nbe:Back2_27870"/>
<proteinExistence type="inferred from homology"/>
<dbReference type="EMBL" id="AP019307">
    <property type="protein sequence ID" value="BBH18500.1"/>
    <property type="molecule type" value="Genomic_DNA"/>
</dbReference>
<evidence type="ECO:0000313" key="8">
    <source>
        <dbReference type="EMBL" id="BBH18500.1"/>
    </source>
</evidence>
<dbReference type="AlphaFoldDB" id="A0A3G9IHF9"/>
<feature type="chain" id="PRO_5018184840" description="Endoglycoceramidase" evidence="5">
    <location>
        <begin position="27"/>
        <end position="486"/>
    </location>
</feature>
<evidence type="ECO:0000256" key="1">
    <source>
        <dbReference type="ARBA" id="ARBA00005641"/>
    </source>
</evidence>
<evidence type="ECO:0000256" key="4">
    <source>
        <dbReference type="RuleBase" id="RU361153"/>
    </source>
</evidence>
<gene>
    <name evidence="8" type="ORF">Back2_27870</name>
</gene>
<dbReference type="GO" id="GO:1901136">
    <property type="term" value="P:carbohydrate derivative catabolic process"/>
    <property type="evidence" value="ECO:0007669"/>
    <property type="project" value="UniProtKB-ARBA"/>
</dbReference>
<dbReference type="PANTHER" id="PTHR31308:SF3">
    <property type="entry name" value="ENDOGLYCOCERAMIDASE"/>
    <property type="match status" value="1"/>
</dbReference>
<dbReference type="SUPFAM" id="SSF51445">
    <property type="entry name" value="(Trans)glycosidases"/>
    <property type="match status" value="1"/>
</dbReference>
<dbReference type="Proteomes" id="UP000271573">
    <property type="component" value="Chromosome"/>
</dbReference>
<comment type="similarity">
    <text evidence="1 4">Belongs to the glycosyl hydrolase 5 (cellulase A) family.</text>
</comment>
<keyword evidence="2 4" id="KW-0378">Hydrolase</keyword>
<evidence type="ECO:0000259" key="7">
    <source>
        <dbReference type="Pfam" id="PF18564"/>
    </source>
</evidence>
<dbReference type="InterPro" id="IPR001547">
    <property type="entry name" value="Glyco_hydro_5"/>
</dbReference>
<dbReference type="Gene3D" id="3.20.20.80">
    <property type="entry name" value="Glycosidases"/>
    <property type="match status" value="1"/>
</dbReference>
<organism evidence="8 9">
    <name type="scientific">Nocardioides baekrokdamisoli</name>
    <dbReference type="NCBI Taxonomy" id="1804624"/>
    <lineage>
        <taxon>Bacteria</taxon>
        <taxon>Bacillati</taxon>
        <taxon>Actinomycetota</taxon>
        <taxon>Actinomycetes</taxon>
        <taxon>Propionibacteriales</taxon>
        <taxon>Nocardioidaceae</taxon>
        <taxon>Nocardioides</taxon>
    </lineage>
</organism>
<evidence type="ECO:0000256" key="2">
    <source>
        <dbReference type="ARBA" id="ARBA00022801"/>
    </source>
</evidence>
<dbReference type="Pfam" id="PF00150">
    <property type="entry name" value="Cellulase"/>
    <property type="match status" value="1"/>
</dbReference>
<sequence>MTRGVWRRLGVLVAALGLLAAPAARAVPGGASIGSAGVWMTDAAGRVVILHGLNQVYKVAPYTPSAGGFSDDDAAFLAANGFNAMRLGVIWAAVEPRPGAYDDAYLASLSQTVQTLARHGIVSLLDFHQDLYNEEFQGEGAPAWATQDGGLLNPPLGFPGNYFANLAENHAWDAFWGSAPAPDGRGLQDHYVGAVAHVASYFRGVPSVAGYEVMNEPWPGTAWALCLNPLLGCPLFDATLSAFNAKAVSAVRAADSGHLIWTEPNVLFNQGMPTNVTAFGSGTGFAFHDYCGVQSLLGNNLSCPLQDALTFHNAATYSSSRRVPPLLTEFGATNDLSNLTEVENYADQNRMSWLEWAYTGNDKTSSSSSGQALVYDPSQPPVGANVNAAKLQVLARPYPQAVAGVPGAWSWANGVFALTYSTARADGVGSFGAGSETDISAPAVAFPHGYTVSVAGARVTSAPNAATLRLALLPGASTVTVSVRAN</sequence>
<dbReference type="InterPro" id="IPR052066">
    <property type="entry name" value="Glycosphingolipid_Hydrolases"/>
</dbReference>
<keyword evidence="9" id="KW-1185">Reference proteome</keyword>
<protein>
    <recommendedName>
        <fullName evidence="10">Endoglycoceramidase</fullName>
    </recommendedName>
</protein>
<keyword evidence="3 4" id="KW-0326">Glycosidase</keyword>
<feature type="signal peptide" evidence="5">
    <location>
        <begin position="1"/>
        <end position="26"/>
    </location>
</feature>
<evidence type="ECO:0000259" key="6">
    <source>
        <dbReference type="Pfam" id="PF00150"/>
    </source>
</evidence>
<evidence type="ECO:0000256" key="5">
    <source>
        <dbReference type="SAM" id="SignalP"/>
    </source>
</evidence>
<keyword evidence="5" id="KW-0732">Signal</keyword>
<dbReference type="RefSeq" id="WP_125569796.1">
    <property type="nucleotide sequence ID" value="NZ_AP019307.1"/>
</dbReference>
<evidence type="ECO:0000256" key="3">
    <source>
        <dbReference type="ARBA" id="ARBA00023295"/>
    </source>
</evidence>
<evidence type="ECO:0008006" key="10">
    <source>
        <dbReference type="Google" id="ProtNLM"/>
    </source>
</evidence>
<dbReference type="InterPro" id="IPR013780">
    <property type="entry name" value="Glyco_hydro_b"/>
</dbReference>
<feature type="domain" description="Glycoside hydrolase family 5 C-terminal" evidence="7">
    <location>
        <begin position="396"/>
        <end position="474"/>
    </location>
</feature>
<dbReference type="Gene3D" id="2.60.40.1180">
    <property type="entry name" value="Golgi alpha-mannosidase II"/>
    <property type="match status" value="1"/>
</dbReference>
<name>A0A3G9IHF9_9ACTN</name>
<accession>A0A3G9IHF9</accession>
<dbReference type="InterPro" id="IPR041036">
    <property type="entry name" value="GH5_C"/>
</dbReference>